<accession>A0AAV2GXK0</accession>
<reference evidence="2 3" key="1">
    <citation type="submission" date="2024-04" db="EMBL/GenBank/DDBJ databases">
        <authorList>
            <person name="Fracassetti M."/>
        </authorList>
    </citation>
    <scope>NUCLEOTIDE SEQUENCE [LARGE SCALE GENOMIC DNA]</scope>
</reference>
<evidence type="ECO:0000313" key="2">
    <source>
        <dbReference type="EMBL" id="CAL1414909.1"/>
    </source>
</evidence>
<dbReference type="AlphaFoldDB" id="A0AAV2GXK0"/>
<feature type="region of interest" description="Disordered" evidence="1">
    <location>
        <begin position="139"/>
        <end position="173"/>
    </location>
</feature>
<feature type="region of interest" description="Disordered" evidence="1">
    <location>
        <begin position="40"/>
        <end position="80"/>
    </location>
</feature>
<keyword evidence="3" id="KW-1185">Reference proteome</keyword>
<protein>
    <submittedName>
        <fullName evidence="2">Uncharacterized protein</fullName>
    </submittedName>
</protein>
<feature type="compositionally biased region" description="Basic residues" evidence="1">
    <location>
        <begin position="159"/>
        <end position="173"/>
    </location>
</feature>
<proteinExistence type="predicted"/>
<evidence type="ECO:0000256" key="1">
    <source>
        <dbReference type="SAM" id="MobiDB-lite"/>
    </source>
</evidence>
<organism evidence="2 3">
    <name type="scientific">Linum trigynum</name>
    <dbReference type="NCBI Taxonomy" id="586398"/>
    <lineage>
        <taxon>Eukaryota</taxon>
        <taxon>Viridiplantae</taxon>
        <taxon>Streptophyta</taxon>
        <taxon>Embryophyta</taxon>
        <taxon>Tracheophyta</taxon>
        <taxon>Spermatophyta</taxon>
        <taxon>Magnoliopsida</taxon>
        <taxon>eudicotyledons</taxon>
        <taxon>Gunneridae</taxon>
        <taxon>Pentapetalae</taxon>
        <taxon>rosids</taxon>
        <taxon>fabids</taxon>
        <taxon>Malpighiales</taxon>
        <taxon>Linaceae</taxon>
        <taxon>Linum</taxon>
    </lineage>
</organism>
<dbReference type="EMBL" id="OZ034822">
    <property type="protein sequence ID" value="CAL1414909.1"/>
    <property type="molecule type" value="Genomic_DNA"/>
</dbReference>
<feature type="compositionally biased region" description="Low complexity" evidence="1">
    <location>
        <begin position="40"/>
        <end position="76"/>
    </location>
</feature>
<name>A0AAV2GXK0_9ROSI</name>
<feature type="compositionally biased region" description="Low complexity" evidence="1">
    <location>
        <begin position="141"/>
        <end position="150"/>
    </location>
</feature>
<sequence>MAISEITEEEPEDGFLINKQAQKETIRRMLHHQKLLLLSSSTSTSSSSLTSSNPTEASRSSSSSSSSSQESKNSTSLLGLMKNGSTSLGRLFGMEHTTLAAHFHDYSCSSTTKTIPLWGSDAEDSIREEDPWESVRGFGMQGSDSSSYQDDQLRVKAASTRRRRRSRRGKLSRKKSFRKLPRFPFWRWRLRFKRFRILICGKIF</sequence>
<dbReference type="Proteomes" id="UP001497516">
    <property type="component" value="Chromosome 9"/>
</dbReference>
<gene>
    <name evidence="2" type="ORF">LTRI10_LOCUS54042</name>
</gene>
<evidence type="ECO:0000313" key="3">
    <source>
        <dbReference type="Proteomes" id="UP001497516"/>
    </source>
</evidence>